<keyword evidence="6" id="KW-0687">Ribonucleoprotein</keyword>
<keyword evidence="5" id="KW-0496">Mitochondrion</keyword>
<name>A0A8H6BZ29_CANAX</name>
<evidence type="ECO:0000256" key="1">
    <source>
        <dbReference type="ARBA" id="ARBA00004173"/>
    </source>
</evidence>
<dbReference type="GO" id="GO:0003735">
    <property type="term" value="F:structural constituent of ribosome"/>
    <property type="evidence" value="ECO:0007669"/>
    <property type="project" value="InterPro"/>
</dbReference>
<dbReference type="EMBL" id="JABWAD010000055">
    <property type="protein sequence ID" value="KAF6066917.1"/>
    <property type="molecule type" value="Genomic_DNA"/>
</dbReference>
<evidence type="ECO:0000256" key="4">
    <source>
        <dbReference type="ARBA" id="ARBA00022980"/>
    </source>
</evidence>
<sequence length="156" mass="18008">MSLALRFGTVASIQEAYGVWLGNQSTTDERLQELKEKIEESGGEAPFMIDNGTILKAVPKKKLSRARRRKKLYAPGNKQVHPINNIVRCSACGSVKRSHFMYERVIYPGKFETDHERQLKAKEWVPKREKPMPYDNTQVRHRKVNPKKGKVMVELE</sequence>
<dbReference type="Pfam" id="PF01783">
    <property type="entry name" value="Ribosomal_L32p"/>
    <property type="match status" value="1"/>
</dbReference>
<evidence type="ECO:0000256" key="3">
    <source>
        <dbReference type="ARBA" id="ARBA00022946"/>
    </source>
</evidence>
<comment type="caution">
    <text evidence="8">The sequence shown here is derived from an EMBL/GenBank/DDBJ whole genome shotgun (WGS) entry which is preliminary data.</text>
</comment>
<dbReference type="GO" id="GO:0005762">
    <property type="term" value="C:mitochondrial large ribosomal subunit"/>
    <property type="evidence" value="ECO:0007669"/>
    <property type="project" value="TreeGrafter"/>
</dbReference>
<reference evidence="8 9" key="1">
    <citation type="submission" date="2020-03" db="EMBL/GenBank/DDBJ databases">
        <title>FDA dAtabase for Regulatory Grade micrObial Sequences (FDA-ARGOS): Supporting development and validation of Infectious Disease Dx tests.</title>
        <authorList>
            <person name="Campos J."/>
            <person name="Goldberg B."/>
            <person name="Tallon L."/>
            <person name="Sadzewicz L."/>
            <person name="Vavikolanu K."/>
            <person name="Mehta A."/>
            <person name="Aluvathingal J."/>
            <person name="Nadendla S."/>
            <person name="Nandy P."/>
            <person name="Geyer C."/>
            <person name="Yan Y."/>
            <person name="Sichtig H."/>
        </authorList>
    </citation>
    <scope>NUCLEOTIDE SEQUENCE [LARGE SCALE GENOMIC DNA]</scope>
    <source>
        <strain evidence="8 9">FDAARGOS_656</strain>
    </source>
</reference>
<dbReference type="AlphaFoldDB" id="A0A8H6BZ29"/>
<organism evidence="8 9">
    <name type="scientific">Candida albicans</name>
    <name type="common">Yeast</name>
    <dbReference type="NCBI Taxonomy" id="5476"/>
    <lineage>
        <taxon>Eukaryota</taxon>
        <taxon>Fungi</taxon>
        <taxon>Dikarya</taxon>
        <taxon>Ascomycota</taxon>
        <taxon>Saccharomycotina</taxon>
        <taxon>Pichiomycetes</taxon>
        <taxon>Debaryomycetaceae</taxon>
        <taxon>Candida/Lodderomyces clade</taxon>
        <taxon>Candida</taxon>
    </lineage>
</organism>
<gene>
    <name evidence="8" type="ORF">FOB64_004367</name>
</gene>
<evidence type="ECO:0000256" key="5">
    <source>
        <dbReference type="ARBA" id="ARBA00023128"/>
    </source>
</evidence>
<keyword evidence="4" id="KW-0689">Ribosomal protein</keyword>
<dbReference type="GO" id="GO:0006412">
    <property type="term" value="P:translation"/>
    <property type="evidence" value="ECO:0007669"/>
    <property type="project" value="InterPro"/>
</dbReference>
<evidence type="ECO:0000256" key="2">
    <source>
        <dbReference type="ARBA" id="ARBA00008560"/>
    </source>
</evidence>
<comment type="subcellular location">
    <subcellularLocation>
        <location evidence="1">Mitochondrion</location>
    </subcellularLocation>
</comment>
<dbReference type="PANTHER" id="PTHR21026">
    <property type="entry name" value="39S RIBOSOMAL PROTEIN L32, MITOCHONDRIAL"/>
    <property type="match status" value="1"/>
</dbReference>
<evidence type="ECO:0000313" key="8">
    <source>
        <dbReference type="EMBL" id="KAF6066917.1"/>
    </source>
</evidence>
<evidence type="ECO:0000256" key="7">
    <source>
        <dbReference type="ARBA" id="ARBA00039935"/>
    </source>
</evidence>
<evidence type="ECO:0000256" key="6">
    <source>
        <dbReference type="ARBA" id="ARBA00023274"/>
    </source>
</evidence>
<comment type="similarity">
    <text evidence="2">Belongs to the bacterial ribosomal protein bL32 family.</text>
</comment>
<keyword evidence="3" id="KW-0809">Transit peptide</keyword>
<dbReference type="InterPro" id="IPR002677">
    <property type="entry name" value="Ribosomal_bL32"/>
</dbReference>
<proteinExistence type="inferred from homology"/>
<dbReference type="PANTHER" id="PTHR21026:SF2">
    <property type="entry name" value="LARGE RIBOSOMAL SUBUNIT PROTEIN BL32M"/>
    <property type="match status" value="1"/>
</dbReference>
<accession>A0A8H6BZ29</accession>
<evidence type="ECO:0000313" key="9">
    <source>
        <dbReference type="Proteomes" id="UP000536275"/>
    </source>
</evidence>
<dbReference type="InterPro" id="IPR011332">
    <property type="entry name" value="Ribosomal_zn-bd"/>
</dbReference>
<protein>
    <recommendedName>
        <fullName evidence="7">Large ribosomal subunit protein bL32m</fullName>
    </recommendedName>
</protein>
<dbReference type="Proteomes" id="UP000536275">
    <property type="component" value="Unassembled WGS sequence"/>
</dbReference>
<dbReference type="InterPro" id="IPR051991">
    <property type="entry name" value="Mitoribosomal_protein_bL32"/>
</dbReference>
<dbReference type="SUPFAM" id="SSF57829">
    <property type="entry name" value="Zn-binding ribosomal proteins"/>
    <property type="match status" value="1"/>
</dbReference>